<accession>A0A432GHA2</accession>
<evidence type="ECO:0000313" key="1">
    <source>
        <dbReference type="EMBL" id="RTZ82795.1"/>
    </source>
</evidence>
<evidence type="ECO:0000313" key="2">
    <source>
        <dbReference type="Proteomes" id="UP000286732"/>
    </source>
</evidence>
<name>A0A432GHA2_9DELT</name>
<gene>
    <name evidence="1" type="ORF">DSY98_00485</name>
</gene>
<sequence>MGYNSENLRELPDIQNPLLLFKNLKTDLDKLKSQIDNLKNIKLSSKLLHGISLKKGDLPDVRSLEYTGSRLSHNLKNTRATELSERLHKYPEDSKSRLKLVEMFLQEAESCSLPISRDAFLLAMQEVASPMISTQKINMALAAQTIYLEKLQKVLKDDLTETESKIKGDGNVDTILEKQLKRM</sequence>
<reference evidence="1 2" key="1">
    <citation type="submission" date="2018-06" db="EMBL/GenBank/DDBJ databases">
        <title>Combined omics and stable isotope probing to characterize newly discovered Mariana Back-Arc vent microbial communities.</title>
        <authorList>
            <person name="Trembath-Reichert E."/>
            <person name="Huber J.A."/>
        </authorList>
    </citation>
    <scope>NUCLEOTIDE SEQUENCE [LARGE SCALE GENOMIC DNA]</scope>
    <source>
        <strain evidence="1">MAG 63_2</strain>
    </source>
</reference>
<dbReference type="EMBL" id="QNZM01000019">
    <property type="protein sequence ID" value="RTZ82795.1"/>
    <property type="molecule type" value="Genomic_DNA"/>
</dbReference>
<proteinExistence type="predicted"/>
<comment type="caution">
    <text evidence="1">The sequence shown here is derived from an EMBL/GenBank/DDBJ whole genome shotgun (WGS) entry which is preliminary data.</text>
</comment>
<protein>
    <submittedName>
        <fullName evidence="1">Uncharacterized protein</fullName>
    </submittedName>
</protein>
<dbReference type="AlphaFoldDB" id="A0A432GHA2"/>
<dbReference type="Proteomes" id="UP000286732">
    <property type="component" value="Unassembled WGS sequence"/>
</dbReference>
<organism evidence="1 2">
    <name type="scientific">SAR324 cluster bacterium</name>
    <dbReference type="NCBI Taxonomy" id="2024889"/>
    <lineage>
        <taxon>Bacteria</taxon>
        <taxon>Deltaproteobacteria</taxon>
        <taxon>SAR324 cluster</taxon>
    </lineage>
</organism>